<evidence type="ECO:0000313" key="5">
    <source>
        <dbReference type="Proteomes" id="UP000282926"/>
    </source>
</evidence>
<keyword evidence="5" id="KW-1185">Reference proteome</keyword>
<dbReference type="InterPro" id="IPR025682">
    <property type="entry name" value="CpXC_dom"/>
</dbReference>
<sequence length="927" mass="101625">MVCSTTGHEPLSFYAFDALWRGTSMEYHDGAQAPYQGHLGRTAQTSVLISSAAGPVFPASVYTGINIQTHPELRQRLIDGTLNVVECPFDDGRIYDLAISVIYHDEKRRLFVLVIPETLRHEEFKRRSALLEELAREREVLPNYVRNFHTIFEPSRLIALEEAADRAAEAGQPQAPTPQDSSEVGEATVITTTAPSGPSEAEEALQAELETLKSELAGQRESLNEARAELERAQRALENSQSGVQEEQEAIARDRQQLNEVASRVERASARVQDTRTRLEEERTRLEEERAMLEEARRALQVQELNLEQERLRLEQGAQSSNAEEATQVVTDDQFIEVMNPSVAPTPPGAASLRDTGSEPARRPEPARHQLVRATPAELPGNFDAAADGELVFVRETSDLVQVGYSLSDERVATYEDAAEVRFFFQLHDVDGVPVMALTLAAFDASGELLDAVGAPLADGGDTERAILDTLARDQHVSLVIYGEQGSPAISWEGGAPIAANIAWARERARAWRDAFNGDDSEARAAIALGEVELVGQMRHPFVDGRFSRIDSASEAMLAAGVVGYWSRSEQVAYLVGNRAFPLSLFREIQKRVARQALHWGIALGDELQQVAIDESIITDRISLTQRLLASFAELCVGVRPNDLDPIQQWENWDALIQLAQSHGVTPEPDVLELAELSLKRAQDYEDMLDAEDESLEAEAIDLDDDEILEIVEESEVDQVIIEHTVPASGTTYILVDTARIEDLPVMEKARRGDLQARLGDPAGRLEVAQVLVERFSPHALSDVLEASENMSSVERDALARFMEARAERLTAHLSNLLPTAGAAATLIIARTLVKAGHTDAINALLKALGDEHQCGNPAELASALAGFGDALVDPLSRAIKSSPEDEHLALALAHLEAARPGTLDALSSDRSKHLRRAAKRARQFAG</sequence>
<keyword evidence="1" id="KW-0175">Coiled coil</keyword>
<dbReference type="EMBL" id="SADD01000011">
    <property type="protein sequence ID" value="RVU42550.1"/>
    <property type="molecule type" value="Genomic_DNA"/>
</dbReference>
<evidence type="ECO:0000256" key="1">
    <source>
        <dbReference type="SAM" id="Coils"/>
    </source>
</evidence>
<reference evidence="4 5" key="1">
    <citation type="submission" date="2019-01" db="EMBL/GenBank/DDBJ databases">
        <title>Lujinxingia litoralis gen. nov., sp. nov. and Lujinxingia sediminis gen. nov., sp. nov., new members in the order Bradymonadales, isolated from coastal sediment.</title>
        <authorList>
            <person name="Li C.-M."/>
        </authorList>
    </citation>
    <scope>NUCLEOTIDE SEQUENCE [LARGE SCALE GENOMIC DNA]</scope>
    <source>
        <strain evidence="4 5">SEH01</strain>
    </source>
</reference>
<evidence type="ECO:0000313" key="4">
    <source>
        <dbReference type="EMBL" id="RVU42550.1"/>
    </source>
</evidence>
<gene>
    <name evidence="4" type="ORF">EA187_15275</name>
</gene>
<feature type="domain" description="CpXC" evidence="3">
    <location>
        <begin position="57"/>
        <end position="131"/>
    </location>
</feature>
<feature type="region of interest" description="Disordered" evidence="2">
    <location>
        <begin position="341"/>
        <end position="367"/>
    </location>
</feature>
<organism evidence="4 5">
    <name type="scientific">Lujinxingia sediminis</name>
    <dbReference type="NCBI Taxonomy" id="2480984"/>
    <lineage>
        <taxon>Bacteria</taxon>
        <taxon>Deltaproteobacteria</taxon>
        <taxon>Bradymonadales</taxon>
        <taxon>Lujinxingiaceae</taxon>
        <taxon>Lujinxingia</taxon>
    </lineage>
</organism>
<proteinExistence type="predicted"/>
<comment type="caution">
    <text evidence="4">The sequence shown here is derived from an EMBL/GenBank/DDBJ whole genome shotgun (WGS) entry which is preliminary data.</text>
</comment>
<evidence type="ECO:0000259" key="3">
    <source>
        <dbReference type="Pfam" id="PF14353"/>
    </source>
</evidence>
<protein>
    <recommendedName>
        <fullName evidence="3">CpXC domain-containing protein</fullName>
    </recommendedName>
</protein>
<name>A0ABY0CQV6_9DELT</name>
<dbReference type="Pfam" id="PF14353">
    <property type="entry name" value="CpXC"/>
    <property type="match status" value="1"/>
</dbReference>
<feature type="compositionally biased region" description="Basic and acidic residues" evidence="2">
    <location>
        <begin position="356"/>
        <end position="367"/>
    </location>
</feature>
<accession>A0ABY0CQV6</accession>
<dbReference type="Proteomes" id="UP000282926">
    <property type="component" value="Unassembled WGS sequence"/>
</dbReference>
<evidence type="ECO:0000256" key="2">
    <source>
        <dbReference type="SAM" id="MobiDB-lite"/>
    </source>
</evidence>
<feature type="region of interest" description="Disordered" evidence="2">
    <location>
        <begin position="165"/>
        <end position="185"/>
    </location>
</feature>
<feature type="coiled-coil region" evidence="1">
    <location>
        <begin position="202"/>
        <end position="313"/>
    </location>
</feature>